<feature type="compositionally biased region" description="Polar residues" evidence="5">
    <location>
        <begin position="175"/>
        <end position="184"/>
    </location>
</feature>
<dbReference type="InterPro" id="IPR013087">
    <property type="entry name" value="Znf_C2H2_type"/>
</dbReference>
<dbReference type="SMART" id="SM00355">
    <property type="entry name" value="ZnF_C2H2"/>
    <property type="match status" value="3"/>
</dbReference>
<evidence type="ECO:0000256" key="3">
    <source>
        <dbReference type="ARBA" id="ARBA00022833"/>
    </source>
</evidence>
<dbReference type="SMART" id="SM00184">
    <property type="entry name" value="RING"/>
    <property type="match status" value="1"/>
</dbReference>
<evidence type="ECO:0008006" key="10">
    <source>
        <dbReference type="Google" id="ProtNLM"/>
    </source>
</evidence>
<evidence type="ECO:0000256" key="1">
    <source>
        <dbReference type="ARBA" id="ARBA00022723"/>
    </source>
</evidence>
<keyword evidence="3" id="KW-0862">Zinc</keyword>
<dbReference type="GO" id="GO:0008270">
    <property type="term" value="F:zinc ion binding"/>
    <property type="evidence" value="ECO:0007669"/>
    <property type="project" value="UniProtKB-KW"/>
</dbReference>
<evidence type="ECO:0000256" key="5">
    <source>
        <dbReference type="SAM" id="MobiDB-lite"/>
    </source>
</evidence>
<dbReference type="EMBL" id="JAPEVG010000105">
    <property type="protein sequence ID" value="KAJ8482856.1"/>
    <property type="molecule type" value="Genomic_DNA"/>
</dbReference>
<sequence>MPAYIVDDSLCYCSLCDRYFPDVAARAQHVYFSNNHPKCNKCDTRFANGNALRNHYTISRRHHYCSSCQRHFKSAAGLRAHIELAAIHGGDDSDDEDGEDDSIDDSYEGWEDDVGRVRYPEENDDEEPPVSDDEQIPFEDEYWSEDDEPSPFDETYDGYAPVPAEFRREADTAEEPTSSDSQTVGHLRPATQESTCTGHAQEEPQPPGVQALILYCPICLESAAQPTATVCGHVFCSSCIRQSLHVEPSCPVCRRGAHPKYLRKLFFGAAAPA</sequence>
<dbReference type="GO" id="GO:0032183">
    <property type="term" value="F:SUMO binding"/>
    <property type="evidence" value="ECO:0007669"/>
    <property type="project" value="TreeGrafter"/>
</dbReference>
<feature type="compositionally biased region" description="Acidic residues" evidence="5">
    <location>
        <begin position="92"/>
        <end position="112"/>
    </location>
</feature>
<dbReference type="PROSITE" id="PS50157">
    <property type="entry name" value="ZINC_FINGER_C2H2_2"/>
    <property type="match status" value="1"/>
</dbReference>
<reference evidence="8" key="1">
    <citation type="submission" date="2022-11" db="EMBL/GenBank/DDBJ databases">
        <title>Genome Sequence of Cubamyces cubensis.</title>
        <authorList>
            <person name="Buettner E."/>
        </authorList>
    </citation>
    <scope>NUCLEOTIDE SEQUENCE</scope>
    <source>
        <strain evidence="8">MPL-01</strain>
    </source>
</reference>
<dbReference type="GO" id="GO:0033768">
    <property type="term" value="C:SUMO-targeted ubiquitin ligase complex"/>
    <property type="evidence" value="ECO:0007669"/>
    <property type="project" value="TreeGrafter"/>
</dbReference>
<evidence type="ECO:0000313" key="9">
    <source>
        <dbReference type="Proteomes" id="UP001215151"/>
    </source>
</evidence>
<dbReference type="GO" id="GO:0140082">
    <property type="term" value="F:SUMO-ubiquitin ligase activity"/>
    <property type="evidence" value="ECO:0007669"/>
    <property type="project" value="TreeGrafter"/>
</dbReference>
<feature type="domain" description="RING-type" evidence="6">
    <location>
        <begin position="216"/>
        <end position="254"/>
    </location>
</feature>
<protein>
    <recommendedName>
        <fullName evidence="10">RING-type domain-containing protein</fullName>
    </recommendedName>
</protein>
<name>A0AAD7XBF7_9APHY</name>
<dbReference type="PANTHER" id="PTHR47094:SF1">
    <property type="entry name" value="RING-TYPE E3 UBIQUITIN TRANSFERASE"/>
    <property type="match status" value="1"/>
</dbReference>
<dbReference type="GO" id="GO:0006511">
    <property type="term" value="P:ubiquitin-dependent protein catabolic process"/>
    <property type="evidence" value="ECO:0007669"/>
    <property type="project" value="TreeGrafter"/>
</dbReference>
<evidence type="ECO:0000313" key="8">
    <source>
        <dbReference type="EMBL" id="KAJ8482856.1"/>
    </source>
</evidence>
<dbReference type="Gene3D" id="3.30.40.10">
    <property type="entry name" value="Zinc/RING finger domain, C3HC4 (zinc finger)"/>
    <property type="match status" value="1"/>
</dbReference>
<dbReference type="Gene3D" id="3.30.160.60">
    <property type="entry name" value="Classic Zinc Finger"/>
    <property type="match status" value="1"/>
</dbReference>
<feature type="region of interest" description="Disordered" evidence="5">
    <location>
        <begin position="88"/>
        <end position="114"/>
    </location>
</feature>
<gene>
    <name evidence="8" type="ORF">ONZ51_g5074</name>
</gene>
<dbReference type="PROSITE" id="PS00518">
    <property type="entry name" value="ZF_RING_1"/>
    <property type="match status" value="1"/>
</dbReference>
<dbReference type="GO" id="GO:0061630">
    <property type="term" value="F:ubiquitin protein ligase activity"/>
    <property type="evidence" value="ECO:0007669"/>
    <property type="project" value="InterPro"/>
</dbReference>
<evidence type="ECO:0000256" key="4">
    <source>
        <dbReference type="PROSITE-ProRule" id="PRU00042"/>
    </source>
</evidence>
<evidence type="ECO:0000259" key="7">
    <source>
        <dbReference type="PROSITE" id="PS50157"/>
    </source>
</evidence>
<dbReference type="PANTHER" id="PTHR47094">
    <property type="entry name" value="ELFLESS, ISOFORM B"/>
    <property type="match status" value="1"/>
</dbReference>
<feature type="domain" description="C2H2-type" evidence="7">
    <location>
        <begin position="63"/>
        <end position="93"/>
    </location>
</feature>
<dbReference type="InterPro" id="IPR001841">
    <property type="entry name" value="Znf_RING"/>
</dbReference>
<keyword evidence="9" id="KW-1185">Reference proteome</keyword>
<dbReference type="Pfam" id="PF12874">
    <property type="entry name" value="zf-met"/>
    <property type="match status" value="1"/>
</dbReference>
<dbReference type="InterPro" id="IPR017907">
    <property type="entry name" value="Znf_RING_CS"/>
</dbReference>
<keyword evidence="1" id="KW-0479">Metal-binding</keyword>
<proteinExistence type="predicted"/>
<dbReference type="InterPro" id="IPR013083">
    <property type="entry name" value="Znf_RING/FYVE/PHD"/>
</dbReference>
<dbReference type="AlphaFoldDB" id="A0AAD7XBF7"/>
<accession>A0AAD7XBF7</accession>
<organism evidence="8 9">
    <name type="scientific">Trametes cubensis</name>
    <dbReference type="NCBI Taxonomy" id="1111947"/>
    <lineage>
        <taxon>Eukaryota</taxon>
        <taxon>Fungi</taxon>
        <taxon>Dikarya</taxon>
        <taxon>Basidiomycota</taxon>
        <taxon>Agaricomycotina</taxon>
        <taxon>Agaricomycetes</taxon>
        <taxon>Polyporales</taxon>
        <taxon>Polyporaceae</taxon>
        <taxon>Trametes</taxon>
    </lineage>
</organism>
<dbReference type="Proteomes" id="UP001215151">
    <property type="component" value="Unassembled WGS sequence"/>
</dbReference>
<dbReference type="Pfam" id="PF13923">
    <property type="entry name" value="zf-C3HC4_2"/>
    <property type="match status" value="1"/>
</dbReference>
<comment type="caution">
    <text evidence="8">The sequence shown here is derived from an EMBL/GenBank/DDBJ whole genome shotgun (WGS) entry which is preliminary data.</text>
</comment>
<dbReference type="InterPro" id="IPR049627">
    <property type="entry name" value="SLX8"/>
</dbReference>
<keyword evidence="2 4" id="KW-0863">Zinc-finger</keyword>
<feature type="region of interest" description="Disordered" evidence="5">
    <location>
        <begin position="169"/>
        <end position="204"/>
    </location>
</feature>
<evidence type="ECO:0000259" key="6">
    <source>
        <dbReference type="PROSITE" id="PS50089"/>
    </source>
</evidence>
<evidence type="ECO:0000256" key="2">
    <source>
        <dbReference type="ARBA" id="ARBA00022771"/>
    </source>
</evidence>
<dbReference type="PROSITE" id="PS50089">
    <property type="entry name" value="ZF_RING_2"/>
    <property type="match status" value="1"/>
</dbReference>
<dbReference type="SUPFAM" id="SSF57850">
    <property type="entry name" value="RING/U-box"/>
    <property type="match status" value="1"/>
</dbReference>